<organism evidence="2">
    <name type="scientific">Dasysiphonia japonica</name>
    <dbReference type="NCBI Taxonomy" id="2506492"/>
    <lineage>
        <taxon>Eukaryota</taxon>
        <taxon>Rhodophyta</taxon>
        <taxon>Florideophyceae</taxon>
        <taxon>Rhodymeniophycidae</taxon>
        <taxon>Ceramiales</taxon>
        <taxon>Dasyaceae</taxon>
        <taxon>Dasysiphonia</taxon>
    </lineage>
</organism>
<dbReference type="InterPro" id="IPR000836">
    <property type="entry name" value="PRTase_dom"/>
</dbReference>
<feature type="domain" description="Phosphoribosyltransferase" evidence="1">
    <location>
        <begin position="8"/>
        <end position="186"/>
    </location>
</feature>
<dbReference type="Pfam" id="PF14681">
    <property type="entry name" value="UPRTase"/>
    <property type="match status" value="1"/>
</dbReference>
<reference evidence="2" key="2">
    <citation type="submission" date="2019-04" db="EMBL/GenBank/DDBJ databases">
        <authorList>
            <person name="Pasella M."/>
        </authorList>
    </citation>
    <scope>NUCLEOTIDE SEQUENCE</scope>
    <source>
        <strain evidence="2">PD2948_7</strain>
    </source>
</reference>
<geneLocation type="plastid" evidence="2"/>
<proteinExistence type="predicted"/>
<dbReference type="Gene3D" id="3.40.50.2020">
    <property type="match status" value="1"/>
</dbReference>
<evidence type="ECO:0000259" key="1">
    <source>
        <dbReference type="Pfam" id="PF14681"/>
    </source>
</evidence>
<name>A0A4D6WQI0_9FLOR</name>
<dbReference type="EMBL" id="MK814646">
    <property type="protein sequence ID" value="QCI05939.1"/>
    <property type="molecule type" value="Genomic_DNA"/>
</dbReference>
<sequence>MLLNIYILSHPIIKLLSPSITQLNTNEEINHDNIKYIGIFLIYEITRKYISLESIYIKKIFYIQEIHLPNKNEEYYIITDLVKTYKIIGEIQNLIPNIKILHINNQRSLSEINIKEENNCLNQNKHIIIFENIITTNLIINLIEQLNNKNNIKIKNIHITCIACYNQVLDELGQRYPQLNLYTTKII</sequence>
<dbReference type="AlphaFoldDB" id="A0A4D6WQI0"/>
<dbReference type="SUPFAM" id="SSF53271">
    <property type="entry name" value="PRTase-like"/>
    <property type="match status" value="1"/>
</dbReference>
<keyword evidence="2" id="KW-0934">Plastid</keyword>
<evidence type="ECO:0000313" key="2">
    <source>
        <dbReference type="EMBL" id="QCI05939.1"/>
    </source>
</evidence>
<reference evidence="2" key="1">
    <citation type="journal article" date="2019" name="Mol. Phylogenet. Evol.">
        <title>Morphological evolution and classification of the red algal order Ceramiales inferred using plastid phylogenomics.</title>
        <authorList>
            <person name="Diaz-Tapia P."/>
            <person name="Pasella M.M."/>
            <person name="Verbruggen H."/>
            <person name="Maggs C.A."/>
        </authorList>
    </citation>
    <scope>NUCLEOTIDE SEQUENCE</scope>
    <source>
        <strain evidence="2">PD2948_7</strain>
    </source>
</reference>
<accession>A0A4D6WQI0</accession>
<protein>
    <recommendedName>
        <fullName evidence="1">Phosphoribosyltransferase domain-containing protein</fullName>
    </recommendedName>
</protein>
<gene>
    <name evidence="2" type="primary">orf187</name>
</gene>
<dbReference type="InterPro" id="IPR029057">
    <property type="entry name" value="PRTase-like"/>
</dbReference>